<dbReference type="EMBL" id="JAHIBW010000027">
    <property type="protein sequence ID" value="KAG7297182.1"/>
    <property type="molecule type" value="Genomic_DNA"/>
</dbReference>
<sequence length="203" mass="23144">MENFDLRTASSLIPVMDGSDDTTIKLVESVELYETMLKEDHKKLLISFILKTRLTKNGKLKLKSEYQTVKDLISDIHKYLITKKSSTSLLTQLNNITQNNLTLQQYASKIEEMFVDLTISQADNNPNSYEILRPINEKLAIKRFADGLRNRRLGTIITARNYESLHEAIRAAEDEELAQPPAPPQHVMASTREAIPVIKTCIR</sequence>
<comment type="caution">
    <text evidence="1">The sequence shown here is derived from an EMBL/GenBank/DDBJ whole genome shotgun (WGS) entry which is preliminary data.</text>
</comment>
<gene>
    <name evidence="1" type="ORF">JYU34_020158</name>
</gene>
<evidence type="ECO:0000313" key="2">
    <source>
        <dbReference type="Proteomes" id="UP000823941"/>
    </source>
</evidence>
<proteinExistence type="predicted"/>
<dbReference type="Proteomes" id="UP000823941">
    <property type="component" value="Chromosome 27"/>
</dbReference>
<accession>A0ABQ7PW51</accession>
<keyword evidence="2" id="KW-1185">Reference proteome</keyword>
<organism evidence="1 2">
    <name type="scientific">Plutella xylostella</name>
    <name type="common">Diamondback moth</name>
    <name type="synonym">Plutella maculipennis</name>
    <dbReference type="NCBI Taxonomy" id="51655"/>
    <lineage>
        <taxon>Eukaryota</taxon>
        <taxon>Metazoa</taxon>
        <taxon>Ecdysozoa</taxon>
        <taxon>Arthropoda</taxon>
        <taxon>Hexapoda</taxon>
        <taxon>Insecta</taxon>
        <taxon>Pterygota</taxon>
        <taxon>Neoptera</taxon>
        <taxon>Endopterygota</taxon>
        <taxon>Lepidoptera</taxon>
        <taxon>Glossata</taxon>
        <taxon>Ditrysia</taxon>
        <taxon>Yponomeutoidea</taxon>
        <taxon>Plutellidae</taxon>
        <taxon>Plutella</taxon>
    </lineage>
</organism>
<name>A0ABQ7PW51_PLUXY</name>
<evidence type="ECO:0000313" key="1">
    <source>
        <dbReference type="EMBL" id="KAG7297182.1"/>
    </source>
</evidence>
<reference evidence="1 2" key="1">
    <citation type="submission" date="2021-06" db="EMBL/GenBank/DDBJ databases">
        <title>A haploid diamondback moth (Plutella xylostella L.) genome assembly resolves 31 chromosomes and identifies a diamide resistance mutation.</title>
        <authorList>
            <person name="Ward C.M."/>
            <person name="Perry K.D."/>
            <person name="Baker G."/>
            <person name="Powis K."/>
            <person name="Heckel D.G."/>
            <person name="Baxter S.W."/>
        </authorList>
    </citation>
    <scope>NUCLEOTIDE SEQUENCE [LARGE SCALE GENOMIC DNA]</scope>
    <source>
        <strain evidence="1 2">LV</strain>
        <tissue evidence="1">Single pupa</tissue>
    </source>
</reference>
<evidence type="ECO:0008006" key="3">
    <source>
        <dbReference type="Google" id="ProtNLM"/>
    </source>
</evidence>
<protein>
    <recommendedName>
        <fullName evidence="3">Retrotransposon gag domain-containing protein</fullName>
    </recommendedName>
</protein>